<reference evidence="3 4" key="1">
    <citation type="submission" date="2019-08" db="EMBL/GenBank/DDBJ databases">
        <title>Gluconobacter frateurii HD924 genome.</title>
        <authorList>
            <person name="Liu Y."/>
            <person name="Zhang P."/>
        </authorList>
    </citation>
    <scope>NUCLEOTIDE SEQUENCE [LARGE SCALE GENOMIC DNA]</scope>
    <source>
        <strain evidence="3 4">HD924</strain>
    </source>
</reference>
<sequence>MLPGRFWTEKLKSSEPDLEALGCMADREVMSVSSQPSPVAPSSPSGRKARVAHVMAGSARGGAELFFERLSMAQTADQRPVRALIRHDAGREGRLRAANVETHTFRFGGMLDVGTKPRLQKSLLEFQPDVVVAWMSRAARKLPSGPWRTAGRLGGYYDLSNYRRCEHLIGNTRGLADWMKTQGWPVDRVHYVPNFATDFASVQSVRPEFLPSGAPFVLALGRLHENKAFDVLIRAMTRLPGVHLVIGGEGPERAALEDLIRKEGLSDRVHLPGWVADSGPWLKACDVMVCPSRIEPLGNVVIEGLSAGVPVVGSAIQGPQEILAGTQDGLLAPVEDADAFASQIGAILDDAALAGRLRLNGRTRFEREFAESVVMAKWSEFLDGGLS</sequence>
<dbReference type="PANTHER" id="PTHR12526">
    <property type="entry name" value="GLYCOSYLTRANSFERASE"/>
    <property type="match status" value="1"/>
</dbReference>
<dbReference type="Pfam" id="PF13692">
    <property type="entry name" value="Glyco_trans_1_4"/>
    <property type="match status" value="1"/>
</dbReference>
<accession>A0AAP9ESR7</accession>
<dbReference type="AlphaFoldDB" id="A0AAP9ESR7"/>
<dbReference type="Gene3D" id="3.40.50.2000">
    <property type="entry name" value="Glycogen Phosphorylase B"/>
    <property type="match status" value="2"/>
</dbReference>
<evidence type="ECO:0000256" key="1">
    <source>
        <dbReference type="ARBA" id="ARBA00022676"/>
    </source>
</evidence>
<evidence type="ECO:0000313" key="3">
    <source>
        <dbReference type="EMBL" id="QEH96655.1"/>
    </source>
</evidence>
<proteinExistence type="predicted"/>
<gene>
    <name evidence="3" type="ORF">FXF46_10365</name>
</gene>
<protein>
    <submittedName>
        <fullName evidence="3">Glycosyltransferase</fullName>
    </submittedName>
</protein>
<dbReference type="EMBL" id="CP043043">
    <property type="protein sequence ID" value="QEH96655.1"/>
    <property type="molecule type" value="Genomic_DNA"/>
</dbReference>
<keyword evidence="2" id="KW-0808">Transferase</keyword>
<dbReference type="KEGG" id="gti:FXF46_10365"/>
<dbReference type="PANTHER" id="PTHR12526:SF510">
    <property type="entry name" value="D-INOSITOL 3-PHOSPHATE GLYCOSYLTRANSFERASE"/>
    <property type="match status" value="1"/>
</dbReference>
<dbReference type="GO" id="GO:0016757">
    <property type="term" value="F:glycosyltransferase activity"/>
    <property type="evidence" value="ECO:0007669"/>
    <property type="project" value="UniProtKB-KW"/>
</dbReference>
<evidence type="ECO:0000313" key="4">
    <source>
        <dbReference type="Proteomes" id="UP000323560"/>
    </source>
</evidence>
<dbReference type="CDD" id="cd03811">
    <property type="entry name" value="GT4_GT28_WabH-like"/>
    <property type="match status" value="1"/>
</dbReference>
<organism evidence="3 4">
    <name type="scientific">Gluconobacter thailandicus</name>
    <dbReference type="NCBI Taxonomy" id="257438"/>
    <lineage>
        <taxon>Bacteria</taxon>
        <taxon>Pseudomonadati</taxon>
        <taxon>Pseudomonadota</taxon>
        <taxon>Alphaproteobacteria</taxon>
        <taxon>Acetobacterales</taxon>
        <taxon>Acetobacteraceae</taxon>
        <taxon>Gluconobacter</taxon>
    </lineage>
</organism>
<dbReference type="SUPFAM" id="SSF53756">
    <property type="entry name" value="UDP-Glycosyltransferase/glycogen phosphorylase"/>
    <property type="match status" value="1"/>
</dbReference>
<dbReference type="Proteomes" id="UP000323560">
    <property type="component" value="Chromosome"/>
</dbReference>
<name>A0AAP9ESR7_GLUTH</name>
<keyword evidence="1" id="KW-0328">Glycosyltransferase</keyword>
<evidence type="ECO:0000256" key="2">
    <source>
        <dbReference type="ARBA" id="ARBA00022679"/>
    </source>
</evidence>